<comment type="caution">
    <text evidence="1">The sequence shown here is derived from an EMBL/GenBank/DDBJ whole genome shotgun (WGS) entry which is preliminary data.</text>
</comment>
<reference evidence="1 2" key="1">
    <citation type="journal article" date="2017" name="Int. J. Syst. Evol. Microbiol.">
        <title>Bacillus mangrovi sp. nov., isolated from a sediment sample from a mangrove forest.</title>
        <authorList>
            <person name="Gupta V."/>
            <person name="Singh P.K."/>
            <person name="Korpole S."/>
            <person name="Tanuku N.R.S."/>
            <person name="Pinnaka A.K."/>
        </authorList>
    </citation>
    <scope>NUCLEOTIDE SEQUENCE [LARGE SCALE GENOMIC DNA]</scope>
    <source>
        <strain evidence="1 2">KCTC 33872</strain>
    </source>
</reference>
<dbReference type="Proteomes" id="UP000434639">
    <property type="component" value="Unassembled WGS sequence"/>
</dbReference>
<sequence length="318" mass="37693">MSNGGNLQMDEKTFWKNFSLGKELNLAGSFIFNGLKAFDSLKHFSQEDEIFEFFYSTSIGLERLLKIIVILIEHNDTTDQREFEDSLKTHNHLNLIKRIRRKHSCDTLGNLQNEFLELLSNFYKTMRYDRYTLGSVQDLDKERVGLLTFLRKHLQIESQDIHMTNTSNIKKFIGKVVGKISEVLYDLVEREASAQNIYTYELPYESKASIIFLGKKYTFFDNDIVWKELMIYLMNTNDSSGMLNLIREIKPLEFEPALVNEYLNVFKSDLSKYSHMYQIEENYRKFDKNQLKERLEILELLSNPNVYFNYDDDSEEKR</sequence>
<name>A0A7X2SAX9_9BACI</name>
<dbReference type="AlphaFoldDB" id="A0A7X2SAX9"/>
<organism evidence="1 2">
    <name type="scientific">Metabacillus mangrovi</name>
    <dbReference type="NCBI Taxonomy" id="1491830"/>
    <lineage>
        <taxon>Bacteria</taxon>
        <taxon>Bacillati</taxon>
        <taxon>Bacillota</taxon>
        <taxon>Bacilli</taxon>
        <taxon>Bacillales</taxon>
        <taxon>Bacillaceae</taxon>
        <taxon>Metabacillus</taxon>
    </lineage>
</organism>
<dbReference type="EMBL" id="WMIB01000032">
    <property type="protein sequence ID" value="MTH55566.1"/>
    <property type="molecule type" value="Genomic_DNA"/>
</dbReference>
<evidence type="ECO:0000313" key="1">
    <source>
        <dbReference type="EMBL" id="MTH55566.1"/>
    </source>
</evidence>
<gene>
    <name evidence="1" type="ORF">GKZ89_19410</name>
</gene>
<proteinExistence type="predicted"/>
<accession>A0A7X2SAX9</accession>
<protein>
    <submittedName>
        <fullName evidence="1">Uncharacterized protein</fullName>
    </submittedName>
</protein>
<evidence type="ECO:0000313" key="2">
    <source>
        <dbReference type="Proteomes" id="UP000434639"/>
    </source>
</evidence>
<dbReference type="OrthoDB" id="1340765at2"/>
<keyword evidence="2" id="KW-1185">Reference proteome</keyword>